<evidence type="ECO:0000256" key="1">
    <source>
        <dbReference type="SAM" id="MobiDB-lite"/>
    </source>
</evidence>
<reference evidence="3 4" key="1">
    <citation type="submission" date="2017-10" db="EMBL/GenBank/DDBJ databases">
        <title>Sequencing the genomes of 1000 actinobacteria strains.</title>
        <authorList>
            <person name="Klenk H.-P."/>
        </authorList>
    </citation>
    <scope>NUCLEOTIDE SEQUENCE [LARGE SCALE GENOMIC DNA]</scope>
    <source>
        <strain evidence="3 4">DSM 21863</strain>
    </source>
</reference>
<dbReference type="RefSeq" id="WP_098462526.1">
    <property type="nucleotide sequence ID" value="NZ_PDJJ01000001.1"/>
</dbReference>
<evidence type="ECO:0000313" key="3">
    <source>
        <dbReference type="EMBL" id="PFG41934.1"/>
    </source>
</evidence>
<keyword evidence="2" id="KW-0472">Membrane</keyword>
<gene>
    <name evidence="3" type="ORF">ATJ88_0583</name>
</gene>
<dbReference type="OrthoDB" id="4826125at2"/>
<feature type="transmembrane region" description="Helical" evidence="2">
    <location>
        <begin position="68"/>
        <end position="90"/>
    </location>
</feature>
<sequence>MNAELETRLARLAPASSPDPRGLDAARGRVDAVIEGRAGMPAPEDGPTETFSPDVVVPLAPSVRRRRAALVAAAAVAAVLVGGVVVPTLVVPRVLDAGTRAVIDGCTTDLPGATTLAAGRVDGEVLALLRSGEWLVFCTAGGHSSLAPAEDPWVPPADGRVDVIGTMLSTLDDDTMEVAEIGQVGAGVESVEVVTSTGRTVEAVVADGYWVALYLAAEDKSAQTVTWTLDDGTVRTGTVESLAK</sequence>
<dbReference type="EMBL" id="PDJJ01000001">
    <property type="protein sequence ID" value="PFG41934.1"/>
    <property type="molecule type" value="Genomic_DNA"/>
</dbReference>
<name>A0A2A9ESE7_9MICO</name>
<feature type="region of interest" description="Disordered" evidence="1">
    <location>
        <begin position="1"/>
        <end position="25"/>
    </location>
</feature>
<dbReference type="Proteomes" id="UP000224130">
    <property type="component" value="Unassembled WGS sequence"/>
</dbReference>
<dbReference type="AlphaFoldDB" id="A0A2A9ESE7"/>
<protein>
    <submittedName>
        <fullName evidence="3">Uncharacterized protein</fullName>
    </submittedName>
</protein>
<evidence type="ECO:0000256" key="2">
    <source>
        <dbReference type="SAM" id="Phobius"/>
    </source>
</evidence>
<keyword evidence="2" id="KW-0812">Transmembrane</keyword>
<evidence type="ECO:0000313" key="4">
    <source>
        <dbReference type="Proteomes" id="UP000224130"/>
    </source>
</evidence>
<keyword evidence="2" id="KW-1133">Transmembrane helix</keyword>
<comment type="caution">
    <text evidence="3">The sequence shown here is derived from an EMBL/GenBank/DDBJ whole genome shotgun (WGS) entry which is preliminary data.</text>
</comment>
<proteinExistence type="predicted"/>
<keyword evidence="4" id="KW-1185">Reference proteome</keyword>
<accession>A0A2A9ESE7</accession>
<organism evidence="3 4">
    <name type="scientific">Isoptericola jiangsuensis</name>
    <dbReference type="NCBI Taxonomy" id="548579"/>
    <lineage>
        <taxon>Bacteria</taxon>
        <taxon>Bacillati</taxon>
        <taxon>Actinomycetota</taxon>
        <taxon>Actinomycetes</taxon>
        <taxon>Micrococcales</taxon>
        <taxon>Promicromonosporaceae</taxon>
        <taxon>Isoptericola</taxon>
    </lineage>
</organism>